<keyword evidence="1" id="KW-1133">Transmembrane helix</keyword>
<sequence length="81" mass="8486">MVLAISFPEVPLTIDATVALVMAIVVLAAQLALVRPRPNRRSDAVLAGYEGPRSHAHLWYVGTESVKVVALLVGGILALAG</sequence>
<name>A0ABQ6I1N9_9MICO</name>
<accession>A0ABQ6I1N9</accession>
<organism evidence="2 3">
    <name type="scientific">Luteimicrobium album</name>
    <dbReference type="NCBI Taxonomy" id="1054550"/>
    <lineage>
        <taxon>Bacteria</taxon>
        <taxon>Bacillati</taxon>
        <taxon>Actinomycetota</taxon>
        <taxon>Actinomycetes</taxon>
        <taxon>Micrococcales</taxon>
        <taxon>Luteimicrobium</taxon>
    </lineage>
</organism>
<dbReference type="EMBL" id="BSUK01000001">
    <property type="protein sequence ID" value="GMA23858.1"/>
    <property type="molecule type" value="Genomic_DNA"/>
</dbReference>
<comment type="caution">
    <text evidence="2">The sequence shown here is derived from an EMBL/GenBank/DDBJ whole genome shotgun (WGS) entry which is preliminary data.</text>
</comment>
<keyword evidence="1" id="KW-0472">Membrane</keyword>
<reference evidence="3" key="1">
    <citation type="journal article" date="2019" name="Int. J. Syst. Evol. Microbiol.">
        <title>The Global Catalogue of Microorganisms (GCM) 10K type strain sequencing project: providing services to taxonomists for standard genome sequencing and annotation.</title>
        <authorList>
            <consortium name="The Broad Institute Genomics Platform"/>
            <consortium name="The Broad Institute Genome Sequencing Center for Infectious Disease"/>
            <person name="Wu L."/>
            <person name="Ma J."/>
        </authorList>
    </citation>
    <scope>NUCLEOTIDE SEQUENCE [LARGE SCALE GENOMIC DNA]</scope>
    <source>
        <strain evidence="3">NBRC 106348</strain>
    </source>
</reference>
<dbReference type="Proteomes" id="UP001157091">
    <property type="component" value="Unassembled WGS sequence"/>
</dbReference>
<protein>
    <submittedName>
        <fullName evidence="2">Uncharacterized protein</fullName>
    </submittedName>
</protein>
<evidence type="ECO:0000313" key="2">
    <source>
        <dbReference type="EMBL" id="GMA23858.1"/>
    </source>
</evidence>
<evidence type="ECO:0000313" key="3">
    <source>
        <dbReference type="Proteomes" id="UP001157091"/>
    </source>
</evidence>
<feature type="transmembrane region" description="Helical" evidence="1">
    <location>
        <begin position="12"/>
        <end position="34"/>
    </location>
</feature>
<keyword evidence="1" id="KW-0812">Transmembrane</keyword>
<gene>
    <name evidence="2" type="ORF">GCM10025864_16170</name>
</gene>
<dbReference type="RefSeq" id="WP_284292769.1">
    <property type="nucleotide sequence ID" value="NZ_BSUK01000001.1"/>
</dbReference>
<keyword evidence="3" id="KW-1185">Reference proteome</keyword>
<proteinExistence type="predicted"/>
<evidence type="ECO:0000256" key="1">
    <source>
        <dbReference type="SAM" id="Phobius"/>
    </source>
</evidence>